<comment type="caution">
    <text evidence="2">The sequence shown here is derived from an EMBL/GenBank/DDBJ whole genome shotgun (WGS) entry which is preliminary data.</text>
</comment>
<accession>A0A5R8WI01</accession>
<dbReference type="InterPro" id="IPR006116">
    <property type="entry name" value="NT_2-5OAS_ClassI-CCAase"/>
</dbReference>
<dbReference type="GO" id="GO:0016779">
    <property type="term" value="F:nucleotidyltransferase activity"/>
    <property type="evidence" value="ECO:0007669"/>
    <property type="project" value="InterPro"/>
</dbReference>
<dbReference type="AlphaFoldDB" id="A0A5R8WI01"/>
<keyword evidence="1" id="KW-0051">Antiviral defense</keyword>
<keyword evidence="2" id="KW-0808">Transferase</keyword>
<protein>
    <submittedName>
        <fullName evidence="2">Nucleotidyltransferase</fullName>
    </submittedName>
</protein>
<keyword evidence="3" id="KW-1185">Reference proteome</keyword>
<evidence type="ECO:0000313" key="3">
    <source>
        <dbReference type="Proteomes" id="UP000305517"/>
    </source>
</evidence>
<dbReference type="EMBL" id="VAJM01000021">
    <property type="protein sequence ID" value="TLM87853.1"/>
    <property type="molecule type" value="Genomic_DNA"/>
</dbReference>
<dbReference type="Proteomes" id="UP000305517">
    <property type="component" value="Unassembled WGS sequence"/>
</dbReference>
<dbReference type="GO" id="GO:0051607">
    <property type="term" value="P:defense response to virus"/>
    <property type="evidence" value="ECO:0007669"/>
    <property type="project" value="UniProtKB-KW"/>
</dbReference>
<gene>
    <name evidence="2" type="ORF">FDY95_25495</name>
</gene>
<evidence type="ECO:0000256" key="1">
    <source>
        <dbReference type="ARBA" id="ARBA00023118"/>
    </source>
</evidence>
<dbReference type="CDD" id="cd05400">
    <property type="entry name" value="NT_2-5OAS_ClassI-CCAase"/>
    <property type="match status" value="1"/>
</dbReference>
<sequence>MTPQQLIPELPAQLARRQGVAQLLTTVSQSLNIPSSRYDEANKRYDTLTKLLEDCPRLAELKPRMFPQGSFALGTVTRPLNGEEYDLDFICHLLAAGYTVHTPRNVYDLLFKRLKEHGTYEEMVQLKNRCVRVVYANLFHMDITVAVSNPLCPNGGLLVPDRELHNWKESHPAGYVAWFKERAVLVPRFRLLEKAYEQRHIALSGQTDPLPEEHTQGQGALRSMIRLFKRHRDLYFENRSDADFAPISIIITTLAAHAYEHAVATQVFDSELDVLLAVLHGMPNFISLELDRDTNQYVRVVANPTTNGENFADKWKRGPAYQLAFADWQQRALADFSRLAELEGRDRLQESMRGLFGTRDTDPAFGVQTANLNAQRLQKAATLTPLVSAGAKGLVNAAGLPIRRETDFFGAA</sequence>
<evidence type="ECO:0000313" key="2">
    <source>
        <dbReference type="EMBL" id="TLM87853.1"/>
    </source>
</evidence>
<name>A0A5R8WI01_9BACT</name>
<dbReference type="Pfam" id="PF18144">
    <property type="entry name" value="SMODS"/>
    <property type="match status" value="1"/>
</dbReference>
<reference evidence="2 3" key="1">
    <citation type="submission" date="2019-05" db="EMBL/GenBank/DDBJ databases">
        <title>Hymenobacter edaphi sp. nov., isolated from abandoned arsenic-contaminated farmland soil.</title>
        <authorList>
            <person name="Nie L."/>
        </authorList>
    </citation>
    <scope>NUCLEOTIDE SEQUENCE [LARGE SCALE GENOMIC DNA]</scope>
    <source>
        <strain evidence="2 3">1-3-3-8</strain>
    </source>
</reference>
<dbReference type="OrthoDB" id="1118920at2"/>
<organism evidence="2 3">
    <name type="scientific">Hymenobacter jeollabukensis</name>
    <dbReference type="NCBI Taxonomy" id="2025313"/>
    <lineage>
        <taxon>Bacteria</taxon>
        <taxon>Pseudomonadati</taxon>
        <taxon>Bacteroidota</taxon>
        <taxon>Cytophagia</taxon>
        <taxon>Cytophagales</taxon>
        <taxon>Hymenobacteraceae</taxon>
        <taxon>Hymenobacter</taxon>
    </lineage>
</organism>
<proteinExistence type="predicted"/>
<dbReference type="RefSeq" id="WP_138082498.1">
    <property type="nucleotide sequence ID" value="NZ_VAJM01000021.1"/>
</dbReference>